<gene>
    <name evidence="1" type="ORF">L596_018854</name>
</gene>
<reference evidence="1 2" key="1">
    <citation type="journal article" date="2015" name="Genome Biol.">
        <title>Comparative genomics of Steinernema reveals deeply conserved gene regulatory networks.</title>
        <authorList>
            <person name="Dillman A.R."/>
            <person name="Macchietto M."/>
            <person name="Porter C.F."/>
            <person name="Rogers A."/>
            <person name="Williams B."/>
            <person name="Antoshechkin I."/>
            <person name="Lee M.M."/>
            <person name="Goodwin Z."/>
            <person name="Lu X."/>
            <person name="Lewis E.E."/>
            <person name="Goodrich-Blair H."/>
            <person name="Stock S.P."/>
            <person name="Adams B.J."/>
            <person name="Sternberg P.W."/>
            <person name="Mortazavi A."/>
        </authorList>
    </citation>
    <scope>NUCLEOTIDE SEQUENCE [LARGE SCALE GENOMIC DNA]</scope>
    <source>
        <strain evidence="1 2">ALL</strain>
    </source>
</reference>
<dbReference type="AlphaFoldDB" id="A0A4U5N6L4"/>
<accession>A0A4U5N6L4</accession>
<protein>
    <submittedName>
        <fullName evidence="1">Uncharacterized protein</fullName>
    </submittedName>
</protein>
<evidence type="ECO:0000313" key="1">
    <source>
        <dbReference type="EMBL" id="TKR77972.1"/>
    </source>
</evidence>
<keyword evidence="2" id="KW-1185">Reference proteome</keyword>
<organism evidence="1 2">
    <name type="scientific">Steinernema carpocapsae</name>
    <name type="common">Entomopathogenic nematode</name>
    <dbReference type="NCBI Taxonomy" id="34508"/>
    <lineage>
        <taxon>Eukaryota</taxon>
        <taxon>Metazoa</taxon>
        <taxon>Ecdysozoa</taxon>
        <taxon>Nematoda</taxon>
        <taxon>Chromadorea</taxon>
        <taxon>Rhabditida</taxon>
        <taxon>Tylenchina</taxon>
        <taxon>Panagrolaimomorpha</taxon>
        <taxon>Strongyloidoidea</taxon>
        <taxon>Steinernematidae</taxon>
        <taxon>Steinernema</taxon>
    </lineage>
</organism>
<proteinExistence type="predicted"/>
<name>A0A4U5N6L4_STECR</name>
<sequence>MFVWSQELHAVSVPLALVRFYANVSADGDQRVPPSTGGLSAVRAVKSIADLVWRCFSPSLRQQRRRFGYNRALF</sequence>
<reference evidence="1 2" key="2">
    <citation type="journal article" date="2019" name="G3 (Bethesda)">
        <title>Hybrid Assembly of the Genome of the Entomopathogenic Nematode Steinernema carpocapsae Identifies the X-Chromosome.</title>
        <authorList>
            <person name="Serra L."/>
            <person name="Macchietto M."/>
            <person name="Macias-Munoz A."/>
            <person name="McGill C.J."/>
            <person name="Rodriguez I.M."/>
            <person name="Rodriguez B."/>
            <person name="Murad R."/>
            <person name="Mortazavi A."/>
        </authorList>
    </citation>
    <scope>NUCLEOTIDE SEQUENCE [LARGE SCALE GENOMIC DNA]</scope>
    <source>
        <strain evidence="1 2">ALL</strain>
    </source>
</reference>
<comment type="caution">
    <text evidence="1">The sequence shown here is derived from an EMBL/GenBank/DDBJ whole genome shotgun (WGS) entry which is preliminary data.</text>
</comment>
<evidence type="ECO:0000313" key="2">
    <source>
        <dbReference type="Proteomes" id="UP000298663"/>
    </source>
</evidence>
<dbReference type="Proteomes" id="UP000298663">
    <property type="component" value="Unassembled WGS sequence"/>
</dbReference>
<dbReference type="EMBL" id="AZBU02000005">
    <property type="protein sequence ID" value="TKR77972.1"/>
    <property type="molecule type" value="Genomic_DNA"/>
</dbReference>